<gene>
    <name evidence="1" type="ORF">TCIL3000_0_60860</name>
</gene>
<sequence length="225" mass="25320">MAASLFFTSSIPLTHKHTRARLNLPHTCSGRHTHFSRWELSVRNVAGLIGATRPPSYTLRCFYGRLTLVWWLVFDRAVTWIVIISRSFQHLSEHLQKKGKKCQTLGAHSRSRVTEGCVVSENETCYHIRAARRSHMLLRTASIGRWGIHILLSSIFRWIVLPVNNWSMFCGSIALTSRATALCLPVGDDCFTMVTNSFVKSSGRFDATDVMDGRPLIFLGGALSN</sequence>
<reference evidence="1 2" key="2">
    <citation type="journal article" date="2012" name="Proc. Natl. Acad. Sci. U.S.A.">
        <title>Antigenic diversity is generated by distinct evolutionary mechanisms in African trypanosome species.</title>
        <authorList>
            <person name="Jackson A.P."/>
            <person name="Berry A."/>
            <person name="Aslett M."/>
            <person name="Allison H.C."/>
            <person name="Burton P."/>
            <person name="Vavrova-Anderson J."/>
            <person name="Brown R."/>
            <person name="Browne H."/>
            <person name="Corton N."/>
            <person name="Hauser H."/>
            <person name="Gamble J."/>
            <person name="Gilderthorp R."/>
            <person name="Marcello L."/>
            <person name="McQuillan J."/>
            <person name="Otto T.D."/>
            <person name="Quail M.A."/>
            <person name="Sanders M.J."/>
            <person name="van Tonder A."/>
            <person name="Ginger M.L."/>
            <person name="Field M.C."/>
            <person name="Barry J.D."/>
            <person name="Hertz-Fowler C."/>
            <person name="Berriman M."/>
        </authorList>
    </citation>
    <scope>NUCLEOTIDE SEQUENCE [LARGE SCALE GENOMIC DNA]</scope>
    <source>
        <strain evidence="1 2">IL3000</strain>
    </source>
</reference>
<name>F9WE94_TRYCI</name>
<evidence type="ECO:0000313" key="1">
    <source>
        <dbReference type="EMBL" id="CCD15600.1"/>
    </source>
</evidence>
<keyword evidence="2" id="KW-1185">Reference proteome</keyword>
<dbReference type="EMBL" id="CAEQ01001962">
    <property type="protein sequence ID" value="CCD15600.1"/>
    <property type="molecule type" value="Genomic_DNA"/>
</dbReference>
<evidence type="ECO:0000313" key="2">
    <source>
        <dbReference type="Proteomes" id="UP000000702"/>
    </source>
</evidence>
<protein>
    <submittedName>
        <fullName evidence="1">WGS project CAEQ00000000 data, annotated contig 2448</fullName>
    </submittedName>
</protein>
<dbReference type="Proteomes" id="UP000000702">
    <property type="component" value="Unassembled WGS sequence"/>
</dbReference>
<comment type="caution">
    <text evidence="1">The sequence shown here is derived from an EMBL/GenBank/DDBJ whole genome shotgun (WGS) entry which is preliminary data.</text>
</comment>
<reference evidence="2" key="1">
    <citation type="submission" date="2011-07" db="EMBL/GenBank/DDBJ databases">
        <title>Divergent evolution of antigenic variation in African trypanosomes.</title>
        <authorList>
            <person name="Jackson A.P."/>
            <person name="Berry A."/>
            <person name="Allison H.C."/>
            <person name="Burton P."/>
            <person name="Anderson J."/>
            <person name="Aslett M."/>
            <person name="Brown R."/>
            <person name="Corton N."/>
            <person name="Harris D."/>
            <person name="Hauser H."/>
            <person name="Gamble J."/>
            <person name="Gilderthorp R."/>
            <person name="McQuillan J."/>
            <person name="Quail M.A."/>
            <person name="Sanders M."/>
            <person name="Van Tonder A."/>
            <person name="Ginger M.L."/>
            <person name="Donelson J.E."/>
            <person name="Field M.C."/>
            <person name="Barry J.D."/>
            <person name="Berriman M."/>
            <person name="Hertz-Fowler C."/>
        </authorList>
    </citation>
    <scope>NUCLEOTIDE SEQUENCE [LARGE SCALE GENOMIC DNA]</scope>
    <source>
        <strain evidence="2">IL3000</strain>
    </source>
</reference>
<proteinExistence type="predicted"/>
<organism evidence="1 2">
    <name type="scientific">Trypanosoma congolense (strain IL3000)</name>
    <dbReference type="NCBI Taxonomy" id="1068625"/>
    <lineage>
        <taxon>Eukaryota</taxon>
        <taxon>Discoba</taxon>
        <taxon>Euglenozoa</taxon>
        <taxon>Kinetoplastea</taxon>
        <taxon>Metakinetoplastina</taxon>
        <taxon>Trypanosomatida</taxon>
        <taxon>Trypanosomatidae</taxon>
        <taxon>Trypanosoma</taxon>
        <taxon>Nannomonas</taxon>
    </lineage>
</organism>
<accession>F9WE94</accession>
<dbReference type="VEuPathDB" id="TriTrypDB:TcIL3000_0_60860"/>
<dbReference type="AlphaFoldDB" id="F9WE94"/>